<sequence>MRYTENLIEMHDTVCEQDKKLFRPCNSVNVLSVTIVSLGLDFSFPIEVCGTVIARDCLDLKCVYLFRRDANDCQLINSADESLILTGPKRGLALIDDMYFEIDLKIKRGEGVTELSKGLRTLMGVPHMFVQRAVEATFAVEVVQGEFFGEITAYTTSIQDRLVLHDTSKVAGVLMTHDDKRVAQLLRPVVAVCLQEKLTERTIEFTPGVNGGDQVEITCGSVGILVK</sequence>
<organism evidence="2 3">
    <name type="scientific">Eragrostis curvula</name>
    <name type="common">weeping love grass</name>
    <dbReference type="NCBI Taxonomy" id="38414"/>
    <lineage>
        <taxon>Eukaryota</taxon>
        <taxon>Viridiplantae</taxon>
        <taxon>Streptophyta</taxon>
        <taxon>Embryophyta</taxon>
        <taxon>Tracheophyta</taxon>
        <taxon>Spermatophyta</taxon>
        <taxon>Magnoliopsida</taxon>
        <taxon>Liliopsida</taxon>
        <taxon>Poales</taxon>
        <taxon>Poaceae</taxon>
        <taxon>PACMAD clade</taxon>
        <taxon>Chloridoideae</taxon>
        <taxon>Eragrostideae</taxon>
        <taxon>Eragrostidinae</taxon>
        <taxon>Eragrostis</taxon>
    </lineage>
</organism>
<proteinExistence type="predicted"/>
<feature type="non-terminal residue" evidence="2">
    <location>
        <position position="1"/>
    </location>
</feature>
<name>A0A5J9WJ40_9POAL</name>
<reference evidence="2 3" key="1">
    <citation type="journal article" date="2019" name="Sci. Rep.">
        <title>A high-quality genome of Eragrostis curvula grass provides insights into Poaceae evolution and supports new strategies to enhance forage quality.</title>
        <authorList>
            <person name="Carballo J."/>
            <person name="Santos B.A.C.M."/>
            <person name="Zappacosta D."/>
            <person name="Garbus I."/>
            <person name="Selva J.P."/>
            <person name="Gallo C.A."/>
            <person name="Diaz A."/>
            <person name="Albertini E."/>
            <person name="Caccamo M."/>
            <person name="Echenique V."/>
        </authorList>
    </citation>
    <scope>NUCLEOTIDE SEQUENCE [LARGE SCALE GENOMIC DNA]</scope>
    <source>
        <strain evidence="3">cv. Victoria</strain>
        <tissue evidence="2">Leaf</tissue>
    </source>
</reference>
<evidence type="ECO:0000313" key="3">
    <source>
        <dbReference type="Proteomes" id="UP000324897"/>
    </source>
</evidence>
<feature type="non-terminal residue" evidence="2">
    <location>
        <position position="227"/>
    </location>
</feature>
<dbReference type="Gramene" id="TVU48081">
    <property type="protein sequence ID" value="TVU48081"/>
    <property type="gene ID" value="EJB05_07704"/>
</dbReference>
<keyword evidence="3" id="KW-1185">Reference proteome</keyword>
<gene>
    <name evidence="2" type="ORF">EJB05_07704</name>
</gene>
<dbReference type="AlphaFoldDB" id="A0A5J9WJ40"/>
<feature type="domain" description="DUF6598" evidence="1">
    <location>
        <begin position="27"/>
        <end position="199"/>
    </location>
</feature>
<dbReference type="OrthoDB" id="693375at2759"/>
<dbReference type="EMBL" id="RWGY01000004">
    <property type="protein sequence ID" value="TVU48081.1"/>
    <property type="molecule type" value="Genomic_DNA"/>
</dbReference>
<protein>
    <recommendedName>
        <fullName evidence="1">DUF6598 domain-containing protein</fullName>
    </recommendedName>
</protein>
<evidence type="ECO:0000259" key="1">
    <source>
        <dbReference type="Pfam" id="PF20241"/>
    </source>
</evidence>
<comment type="caution">
    <text evidence="2">The sequence shown here is derived from an EMBL/GenBank/DDBJ whole genome shotgun (WGS) entry which is preliminary data.</text>
</comment>
<dbReference type="PANTHER" id="PTHR33065:SF64">
    <property type="entry name" value="OS05G0109100 PROTEIN"/>
    <property type="match status" value="1"/>
</dbReference>
<dbReference type="Pfam" id="PF20241">
    <property type="entry name" value="DUF6598"/>
    <property type="match status" value="1"/>
</dbReference>
<evidence type="ECO:0000313" key="2">
    <source>
        <dbReference type="EMBL" id="TVU48081.1"/>
    </source>
</evidence>
<accession>A0A5J9WJ40</accession>
<dbReference type="PANTHER" id="PTHR33065">
    <property type="entry name" value="OS07G0486400 PROTEIN"/>
    <property type="match status" value="1"/>
</dbReference>
<dbReference type="Proteomes" id="UP000324897">
    <property type="component" value="Chromosome 5"/>
</dbReference>
<dbReference type="InterPro" id="IPR046533">
    <property type="entry name" value="DUF6598"/>
</dbReference>